<dbReference type="Proteomes" id="UP000014617">
    <property type="component" value="Unassembled WGS sequence"/>
</dbReference>
<accession>S3JEN6</accession>
<evidence type="ECO:0000313" key="2">
    <source>
        <dbReference type="Proteomes" id="UP000014617"/>
    </source>
</evidence>
<comment type="caution">
    <text evidence="1">The sequence shown here is derived from an EMBL/GenBank/DDBJ whole genome shotgun (WGS) entry which is preliminary data.</text>
</comment>
<evidence type="ECO:0000313" key="1">
    <source>
        <dbReference type="EMBL" id="EPF24158.1"/>
    </source>
</evidence>
<organism evidence="1 2">
    <name type="scientific">Microcystis aeruginosa SPC777</name>
    <dbReference type="NCBI Taxonomy" id="482300"/>
    <lineage>
        <taxon>Bacteria</taxon>
        <taxon>Bacillati</taxon>
        <taxon>Cyanobacteriota</taxon>
        <taxon>Cyanophyceae</taxon>
        <taxon>Oscillatoriophycideae</taxon>
        <taxon>Chroococcales</taxon>
        <taxon>Microcystaceae</taxon>
        <taxon>Microcystis</taxon>
    </lineage>
</organism>
<gene>
    <name evidence="1" type="ORF">MAESPC_00731</name>
</gene>
<reference evidence="1 2" key="1">
    <citation type="journal article" date="2013" name="Genome Announc.">
        <title>Draft Genome Sequence of the Brazilian Toxic Bloom-Forming Cyanobacterium Microcystis aeruginosa Strain SPC777.</title>
        <authorList>
            <person name="Fiore M.F."/>
            <person name="Alvarenga D.O."/>
            <person name="Varani A.M."/>
            <person name="Hoff-Risseti C."/>
            <person name="Crespim E."/>
            <person name="Ramos R.T."/>
            <person name="Silva A."/>
            <person name="Schaker P.D."/>
            <person name="Heck K."/>
            <person name="Rigonato J."/>
            <person name="Schneider M.P."/>
        </authorList>
    </citation>
    <scope>NUCLEOTIDE SEQUENCE [LARGE SCALE GENOMIC DNA]</scope>
    <source>
        <strain evidence="2">SPC 777</strain>
    </source>
</reference>
<dbReference type="AlphaFoldDB" id="S3JEN6"/>
<name>S3JEN6_MICAE</name>
<dbReference type="EMBL" id="ASZQ01000104">
    <property type="protein sequence ID" value="EPF24158.1"/>
    <property type="molecule type" value="Genomic_DNA"/>
</dbReference>
<evidence type="ECO:0008006" key="3">
    <source>
        <dbReference type="Google" id="ProtNLM"/>
    </source>
</evidence>
<sequence length="61" mass="7285">MMGRGDRFWKEQFFGMEVIKLKLIRINISTMTNLMNRNKVIIKRIYHPVIANSKFKQTALN</sequence>
<proteinExistence type="predicted"/>
<dbReference type="PATRIC" id="fig|482300.6.peg.835"/>
<protein>
    <recommendedName>
        <fullName evidence="3">Transposase</fullName>
    </recommendedName>
</protein>